<gene>
    <name evidence="2" type="ORF">llap_8515</name>
</gene>
<reference evidence="3" key="2">
    <citation type="submission" date="2017-12" db="EMBL/GenBank/DDBJ databases">
        <title>Genome sequence of the Bar-tailed Godwit (Limosa lapponica baueri).</title>
        <authorList>
            <person name="Lima N.C.B."/>
            <person name="Parody-Merino A.M."/>
            <person name="Battley P.F."/>
            <person name="Fidler A.E."/>
            <person name="Prosdocimi F."/>
        </authorList>
    </citation>
    <scope>NUCLEOTIDE SEQUENCE [LARGE SCALE GENOMIC DNA]</scope>
</reference>
<dbReference type="PANTHER" id="PTHR23179:SF26">
    <property type="entry name" value="T-CELL ACTIVATION RHO GTPASE-ACTIVATING PROTEIN"/>
    <property type="match status" value="1"/>
</dbReference>
<dbReference type="PANTHER" id="PTHR23179">
    <property type="entry name" value="T-CELL ACTIVATION RHO GTPASE ACTIVATING PROTEIN-RELATED"/>
    <property type="match status" value="1"/>
</dbReference>
<sequence>MPTLSALQRRPWPHAALHAHPSIIRANAPQAHDLLALLEEQGPSTGGIFQLRQARLKELREALDRDMEVNLESQPARLAVVVKDFLRNTPFYLLNVELYEEWMSTLQKTSRQQKLQELRDISKNTDTSRMTASNLAICVGSNLLSPIDEHTFPLEVLMQVMGLVQFLLDNSEELFGEEVAGLSSAPDKELPAPVVEAETAQLNVLELLLKLLTKQRIKTEMPRERNNSQKVPLHLLSPIVPSHRGPSSMKTLDVAELVAEVHNWPLEHNLQP</sequence>
<dbReference type="InterPro" id="IPR000198">
    <property type="entry name" value="RhoGAP_dom"/>
</dbReference>
<dbReference type="GO" id="GO:0005096">
    <property type="term" value="F:GTPase activator activity"/>
    <property type="evidence" value="ECO:0007669"/>
    <property type="project" value="TreeGrafter"/>
</dbReference>
<dbReference type="EMBL" id="KZ506152">
    <property type="protein sequence ID" value="PKU41175.1"/>
    <property type="molecule type" value="Genomic_DNA"/>
</dbReference>
<evidence type="ECO:0000259" key="1">
    <source>
        <dbReference type="SMART" id="SM00324"/>
    </source>
</evidence>
<accession>A0A2I0U569</accession>
<dbReference type="Pfam" id="PF00620">
    <property type="entry name" value="RhoGAP"/>
    <property type="match status" value="1"/>
</dbReference>
<name>A0A2I0U569_LIMLA</name>
<evidence type="ECO:0000313" key="3">
    <source>
        <dbReference type="Proteomes" id="UP000233556"/>
    </source>
</evidence>
<reference evidence="3" key="1">
    <citation type="submission" date="2017-11" db="EMBL/GenBank/DDBJ databases">
        <authorList>
            <person name="Lima N.C."/>
            <person name="Parody-Merino A.M."/>
            <person name="Battley P.F."/>
            <person name="Fidler A.E."/>
            <person name="Prosdocimi F."/>
        </authorList>
    </citation>
    <scope>NUCLEOTIDE SEQUENCE [LARGE SCALE GENOMIC DNA]</scope>
</reference>
<dbReference type="SUPFAM" id="SSF48350">
    <property type="entry name" value="GTPase activation domain, GAP"/>
    <property type="match status" value="1"/>
</dbReference>
<dbReference type="Gene3D" id="1.10.555.10">
    <property type="entry name" value="Rho GTPase activation protein"/>
    <property type="match status" value="2"/>
</dbReference>
<organism evidence="2 3">
    <name type="scientific">Limosa lapponica baueri</name>
    <dbReference type="NCBI Taxonomy" id="1758121"/>
    <lineage>
        <taxon>Eukaryota</taxon>
        <taxon>Metazoa</taxon>
        <taxon>Chordata</taxon>
        <taxon>Craniata</taxon>
        <taxon>Vertebrata</taxon>
        <taxon>Euteleostomi</taxon>
        <taxon>Archelosauria</taxon>
        <taxon>Archosauria</taxon>
        <taxon>Dinosauria</taxon>
        <taxon>Saurischia</taxon>
        <taxon>Theropoda</taxon>
        <taxon>Coelurosauria</taxon>
        <taxon>Aves</taxon>
        <taxon>Neognathae</taxon>
        <taxon>Neoaves</taxon>
        <taxon>Charadriiformes</taxon>
        <taxon>Scolopacidae</taxon>
        <taxon>Limosa</taxon>
    </lineage>
</organism>
<dbReference type="SMART" id="SM00324">
    <property type="entry name" value="RhoGAP"/>
    <property type="match status" value="1"/>
</dbReference>
<dbReference type="AlphaFoldDB" id="A0A2I0U569"/>
<proteinExistence type="predicted"/>
<dbReference type="OrthoDB" id="27389at2759"/>
<protein>
    <recommendedName>
        <fullName evidence="1">Rho-GAP domain-containing protein</fullName>
    </recommendedName>
</protein>
<dbReference type="Proteomes" id="UP000233556">
    <property type="component" value="Unassembled WGS sequence"/>
</dbReference>
<keyword evidence="3" id="KW-1185">Reference proteome</keyword>
<dbReference type="InterPro" id="IPR008936">
    <property type="entry name" value="Rho_GTPase_activation_prot"/>
</dbReference>
<feature type="domain" description="Rho-GAP" evidence="1">
    <location>
        <begin position="18"/>
        <end position="172"/>
    </location>
</feature>
<dbReference type="GO" id="GO:0007165">
    <property type="term" value="P:signal transduction"/>
    <property type="evidence" value="ECO:0007669"/>
    <property type="project" value="InterPro"/>
</dbReference>
<evidence type="ECO:0000313" key="2">
    <source>
        <dbReference type="EMBL" id="PKU41175.1"/>
    </source>
</evidence>